<sequence>MTSKNTRFSIVLISISLLFLSSCISRLARPEIRGTILDYNHHPVENCKVGETLTSKDGTFRLSERRYNKFLLSEMMIMEAPPLRVNERIEKEGFESDEIYLFNPHGGGSSRGAKYNIDTIFLKRLDQQLDIAALLQEKTWNVAVTKNADTLYLIRSDFQKQCKTGKCQTFYNTWYGLTDNYPGNRHNLPEGIIRQSIQLSFKASHLIDYKSVQQYGSSSATKTKERDSLETTGKWRFIAPDKVQIELKGTPFTHTYRLAETDYYKLIFIKSDQ</sequence>
<dbReference type="RefSeq" id="WP_073230644.1">
    <property type="nucleotide sequence ID" value="NZ_FQUQ01000002.1"/>
</dbReference>
<dbReference type="Proteomes" id="UP000184287">
    <property type="component" value="Unassembled WGS sequence"/>
</dbReference>
<dbReference type="EMBL" id="FQUQ01000002">
    <property type="protein sequence ID" value="SHF26231.1"/>
    <property type="molecule type" value="Genomic_DNA"/>
</dbReference>
<organism evidence="1 2">
    <name type="scientific">Pedobacter caeni</name>
    <dbReference type="NCBI Taxonomy" id="288992"/>
    <lineage>
        <taxon>Bacteria</taxon>
        <taxon>Pseudomonadati</taxon>
        <taxon>Bacteroidota</taxon>
        <taxon>Sphingobacteriia</taxon>
        <taxon>Sphingobacteriales</taxon>
        <taxon>Sphingobacteriaceae</taxon>
        <taxon>Pedobacter</taxon>
    </lineage>
</organism>
<dbReference type="OrthoDB" id="706421at2"/>
<evidence type="ECO:0000313" key="2">
    <source>
        <dbReference type="Proteomes" id="UP000184287"/>
    </source>
</evidence>
<protein>
    <submittedName>
        <fullName evidence="1">Uncharacterized protein</fullName>
    </submittedName>
</protein>
<dbReference type="AlphaFoldDB" id="A0A1M5A7E5"/>
<reference evidence="2" key="1">
    <citation type="submission" date="2016-11" db="EMBL/GenBank/DDBJ databases">
        <authorList>
            <person name="Varghese N."/>
            <person name="Submissions S."/>
        </authorList>
    </citation>
    <scope>NUCLEOTIDE SEQUENCE [LARGE SCALE GENOMIC DNA]</scope>
    <source>
        <strain evidence="2">DSM 16990</strain>
    </source>
</reference>
<gene>
    <name evidence="1" type="ORF">SAMN04488522_102623</name>
</gene>
<accession>A0A1M5A7E5</accession>
<name>A0A1M5A7E5_9SPHI</name>
<dbReference type="PROSITE" id="PS51257">
    <property type="entry name" value="PROKAR_LIPOPROTEIN"/>
    <property type="match status" value="1"/>
</dbReference>
<evidence type="ECO:0000313" key="1">
    <source>
        <dbReference type="EMBL" id="SHF26231.1"/>
    </source>
</evidence>
<proteinExistence type="predicted"/>
<keyword evidence="2" id="KW-1185">Reference proteome</keyword>